<dbReference type="EMBL" id="JAINUF010000012">
    <property type="protein sequence ID" value="KAJ8346010.1"/>
    <property type="molecule type" value="Genomic_DNA"/>
</dbReference>
<gene>
    <name evidence="1" type="ORF">SKAU_G00302030</name>
</gene>
<reference evidence="1" key="1">
    <citation type="journal article" date="2023" name="Science">
        <title>Genome structures resolve the early diversification of teleost fishes.</title>
        <authorList>
            <person name="Parey E."/>
            <person name="Louis A."/>
            <person name="Montfort J."/>
            <person name="Bouchez O."/>
            <person name="Roques C."/>
            <person name="Iampietro C."/>
            <person name="Lluch J."/>
            <person name="Castinel A."/>
            <person name="Donnadieu C."/>
            <person name="Desvignes T."/>
            <person name="Floi Bucao C."/>
            <person name="Jouanno E."/>
            <person name="Wen M."/>
            <person name="Mejri S."/>
            <person name="Dirks R."/>
            <person name="Jansen H."/>
            <person name="Henkel C."/>
            <person name="Chen W.J."/>
            <person name="Zahm M."/>
            <person name="Cabau C."/>
            <person name="Klopp C."/>
            <person name="Thompson A.W."/>
            <person name="Robinson-Rechavi M."/>
            <person name="Braasch I."/>
            <person name="Lecointre G."/>
            <person name="Bobe J."/>
            <person name="Postlethwait J.H."/>
            <person name="Berthelot C."/>
            <person name="Roest Crollius H."/>
            <person name="Guiguen Y."/>
        </authorList>
    </citation>
    <scope>NUCLEOTIDE SEQUENCE</scope>
    <source>
        <strain evidence="1">WJC10195</strain>
    </source>
</reference>
<dbReference type="AlphaFoldDB" id="A0A9Q1EVX3"/>
<dbReference type="Proteomes" id="UP001152622">
    <property type="component" value="Chromosome 12"/>
</dbReference>
<sequence length="130" mass="14469">MVPPVESRNQKRIWRDRFASPRLPVCSARLSACLGGCWVAVTTAFGQAGTGPDLAGHRLAGINECGQHRAEFVFARIGTLQSGHMERFWYRPAWTRLPYVACRQQPARVGVADVMRVPPEPGRRREGAQV</sequence>
<dbReference type="OrthoDB" id="10653431at2759"/>
<evidence type="ECO:0000313" key="2">
    <source>
        <dbReference type="Proteomes" id="UP001152622"/>
    </source>
</evidence>
<proteinExistence type="predicted"/>
<comment type="caution">
    <text evidence="1">The sequence shown here is derived from an EMBL/GenBank/DDBJ whole genome shotgun (WGS) entry which is preliminary data.</text>
</comment>
<evidence type="ECO:0000313" key="1">
    <source>
        <dbReference type="EMBL" id="KAJ8346010.1"/>
    </source>
</evidence>
<protein>
    <submittedName>
        <fullName evidence="1">Uncharacterized protein</fullName>
    </submittedName>
</protein>
<accession>A0A9Q1EVX3</accession>
<name>A0A9Q1EVX3_SYNKA</name>
<organism evidence="1 2">
    <name type="scientific">Synaphobranchus kaupii</name>
    <name type="common">Kaup's arrowtooth eel</name>
    <dbReference type="NCBI Taxonomy" id="118154"/>
    <lineage>
        <taxon>Eukaryota</taxon>
        <taxon>Metazoa</taxon>
        <taxon>Chordata</taxon>
        <taxon>Craniata</taxon>
        <taxon>Vertebrata</taxon>
        <taxon>Euteleostomi</taxon>
        <taxon>Actinopterygii</taxon>
        <taxon>Neopterygii</taxon>
        <taxon>Teleostei</taxon>
        <taxon>Anguilliformes</taxon>
        <taxon>Synaphobranchidae</taxon>
        <taxon>Synaphobranchus</taxon>
    </lineage>
</organism>
<keyword evidence="2" id="KW-1185">Reference proteome</keyword>